<keyword evidence="3" id="KW-1185">Reference proteome</keyword>
<feature type="transmembrane region" description="Helical" evidence="1">
    <location>
        <begin position="6"/>
        <end position="27"/>
    </location>
</feature>
<dbReference type="EMBL" id="SMRU01000008">
    <property type="protein sequence ID" value="TDF97296.1"/>
    <property type="molecule type" value="Genomic_DNA"/>
</dbReference>
<organism evidence="2 3">
    <name type="scientific">Arthrobacter terricola</name>
    <dbReference type="NCBI Taxonomy" id="2547396"/>
    <lineage>
        <taxon>Bacteria</taxon>
        <taxon>Bacillati</taxon>
        <taxon>Actinomycetota</taxon>
        <taxon>Actinomycetes</taxon>
        <taxon>Micrococcales</taxon>
        <taxon>Micrococcaceae</taxon>
        <taxon>Arthrobacter</taxon>
    </lineage>
</organism>
<comment type="caution">
    <text evidence="2">The sequence shown here is derived from an EMBL/GenBank/DDBJ whole genome shotgun (WGS) entry which is preliminary data.</text>
</comment>
<dbReference type="OrthoDB" id="9843398at2"/>
<reference evidence="2 3" key="1">
    <citation type="submission" date="2019-03" db="EMBL/GenBank/DDBJ databases">
        <title>Whole genome sequence of Arthrobacter sp JH1-1.</title>
        <authorList>
            <person name="Trinh H.N."/>
        </authorList>
    </citation>
    <scope>NUCLEOTIDE SEQUENCE [LARGE SCALE GENOMIC DNA]</scope>
    <source>
        <strain evidence="2 3">JH1-1</strain>
    </source>
</reference>
<protein>
    <submittedName>
        <fullName evidence="2">Uncharacterized protein</fullName>
    </submittedName>
</protein>
<keyword evidence="1" id="KW-1133">Transmembrane helix</keyword>
<proteinExistence type="predicted"/>
<sequence length="144" mass="15746">MRTGDFAMLTPLHVTSMVVFGLTMAYWGRYRFPMLKVGGAADERLGKINAGLVATQGILTAVLPLVNGGKGYPLLAVSASELLLAAVAMYGVKRPDVRLFGYAGTGRHADQEAPHRLTTRWPYTLAYMLGYLAWFGYLFTLGVR</sequence>
<feature type="transmembrane region" description="Helical" evidence="1">
    <location>
        <begin position="125"/>
        <end position="143"/>
    </location>
</feature>
<dbReference type="AlphaFoldDB" id="A0A4R5KNZ5"/>
<evidence type="ECO:0000313" key="3">
    <source>
        <dbReference type="Proteomes" id="UP000295511"/>
    </source>
</evidence>
<evidence type="ECO:0000313" key="2">
    <source>
        <dbReference type="EMBL" id="TDF97296.1"/>
    </source>
</evidence>
<dbReference type="Proteomes" id="UP000295511">
    <property type="component" value="Unassembled WGS sequence"/>
</dbReference>
<evidence type="ECO:0000256" key="1">
    <source>
        <dbReference type="SAM" id="Phobius"/>
    </source>
</evidence>
<gene>
    <name evidence="2" type="ORF">E1809_07995</name>
</gene>
<accession>A0A4R5KNZ5</accession>
<name>A0A4R5KNZ5_9MICC</name>
<dbReference type="RefSeq" id="WP_133203707.1">
    <property type="nucleotide sequence ID" value="NZ_SMRU01000008.1"/>
</dbReference>
<keyword evidence="1" id="KW-0472">Membrane</keyword>
<keyword evidence="1" id="KW-0812">Transmembrane</keyword>